<dbReference type="KEGG" id="fsl:EJO69_02935"/>
<dbReference type="RefSeq" id="WP_126039019.1">
    <property type="nucleotide sequence ID" value="NZ_CP034438.1"/>
</dbReference>
<name>A0A3Q8WST8_9ACTO</name>
<gene>
    <name evidence="2" type="ORF">EJO69_02935</name>
</gene>
<keyword evidence="1" id="KW-0472">Membrane</keyword>
<evidence type="ECO:0000256" key="1">
    <source>
        <dbReference type="SAM" id="Phobius"/>
    </source>
</evidence>
<feature type="transmembrane region" description="Helical" evidence="1">
    <location>
        <begin position="24"/>
        <end position="42"/>
    </location>
</feature>
<accession>A0A3Q8WST8</accession>
<keyword evidence="1" id="KW-0812">Transmembrane</keyword>
<dbReference type="Proteomes" id="UP000270021">
    <property type="component" value="Chromosome"/>
</dbReference>
<organism evidence="2 3">
    <name type="scientific">Flaviflexus salsibiostraticola</name>
    <dbReference type="NCBI Taxonomy" id="1282737"/>
    <lineage>
        <taxon>Bacteria</taxon>
        <taxon>Bacillati</taxon>
        <taxon>Actinomycetota</taxon>
        <taxon>Actinomycetes</taxon>
        <taxon>Actinomycetales</taxon>
        <taxon>Actinomycetaceae</taxon>
        <taxon>Flaviflexus</taxon>
    </lineage>
</organism>
<dbReference type="EMBL" id="CP034438">
    <property type="protein sequence ID" value="AZN29378.1"/>
    <property type="molecule type" value="Genomic_DNA"/>
</dbReference>
<dbReference type="AlphaFoldDB" id="A0A3Q8WST8"/>
<keyword evidence="1" id="KW-1133">Transmembrane helix</keyword>
<protein>
    <submittedName>
        <fullName evidence="2">Uncharacterized protein</fullName>
    </submittedName>
</protein>
<evidence type="ECO:0000313" key="2">
    <source>
        <dbReference type="EMBL" id="AZN29378.1"/>
    </source>
</evidence>
<evidence type="ECO:0000313" key="3">
    <source>
        <dbReference type="Proteomes" id="UP000270021"/>
    </source>
</evidence>
<reference evidence="2 3" key="1">
    <citation type="submission" date="2018-12" db="EMBL/GenBank/DDBJ databases">
        <title>Complete genome sequence of Flaviflexus salsibiostraticola KCTC 33148.</title>
        <authorList>
            <person name="Bae J.-W."/>
        </authorList>
    </citation>
    <scope>NUCLEOTIDE SEQUENCE [LARGE SCALE GENOMIC DNA]</scope>
    <source>
        <strain evidence="2 3">KCTC 33148</strain>
    </source>
</reference>
<proteinExistence type="predicted"/>
<feature type="transmembrane region" description="Helical" evidence="1">
    <location>
        <begin position="48"/>
        <end position="66"/>
    </location>
</feature>
<keyword evidence="3" id="KW-1185">Reference proteome</keyword>
<sequence>MSWLNPDEGKKNDEKEKDTMSQRFFTACLLILGGAIALTIAIEFLAQIWGWLVLGVVVAIVIWILARVAKSRQDRW</sequence>